<feature type="transmembrane region" description="Helical" evidence="8">
    <location>
        <begin position="199"/>
        <end position="222"/>
    </location>
</feature>
<evidence type="ECO:0000256" key="1">
    <source>
        <dbReference type="ARBA" id="ARBA00004651"/>
    </source>
</evidence>
<feature type="transmembrane region" description="Helical" evidence="8">
    <location>
        <begin position="18"/>
        <end position="36"/>
    </location>
</feature>
<feature type="transmembrane region" description="Helical" evidence="8">
    <location>
        <begin position="354"/>
        <end position="376"/>
    </location>
</feature>
<reference evidence="9 10" key="1">
    <citation type="submission" date="2024-09" db="EMBL/GenBank/DDBJ databases">
        <authorList>
            <person name="Sun Q."/>
            <person name="Mori K."/>
        </authorList>
    </citation>
    <scope>NUCLEOTIDE SEQUENCE [LARGE SCALE GENOMIC DNA]</scope>
    <source>
        <strain evidence="9 10">TBRC 2205</strain>
    </source>
</reference>
<comment type="caution">
    <text evidence="9">The sequence shown here is derived from an EMBL/GenBank/DDBJ whole genome shotgun (WGS) entry which is preliminary data.</text>
</comment>
<feature type="transmembrane region" description="Helical" evidence="8">
    <location>
        <begin position="48"/>
        <end position="67"/>
    </location>
</feature>
<dbReference type="InterPro" id="IPR003445">
    <property type="entry name" value="Cat_transpt"/>
</dbReference>
<feature type="transmembrane region" description="Helical" evidence="8">
    <location>
        <begin position="79"/>
        <end position="103"/>
    </location>
</feature>
<dbReference type="Pfam" id="PF02386">
    <property type="entry name" value="TrkH"/>
    <property type="match status" value="1"/>
</dbReference>
<evidence type="ECO:0000256" key="7">
    <source>
        <dbReference type="ARBA" id="ARBA00023136"/>
    </source>
</evidence>
<organism evidence="9 10">
    <name type="scientific">Plantactinospora siamensis</name>
    <dbReference type="NCBI Taxonomy" id="555372"/>
    <lineage>
        <taxon>Bacteria</taxon>
        <taxon>Bacillati</taxon>
        <taxon>Actinomycetota</taxon>
        <taxon>Actinomycetes</taxon>
        <taxon>Micromonosporales</taxon>
        <taxon>Micromonosporaceae</taxon>
        <taxon>Plantactinospora</taxon>
    </lineage>
</organism>
<dbReference type="PANTHER" id="PTHR32024">
    <property type="entry name" value="TRK SYSTEM POTASSIUM UPTAKE PROTEIN TRKG-RELATED"/>
    <property type="match status" value="1"/>
</dbReference>
<comment type="subcellular location">
    <subcellularLocation>
        <location evidence="1">Cell membrane</location>
        <topology evidence="1">Multi-pass membrane protein</topology>
    </subcellularLocation>
</comment>
<proteinExistence type="predicted"/>
<keyword evidence="6" id="KW-0406">Ion transport</keyword>
<keyword evidence="2" id="KW-0813">Transport</keyword>
<evidence type="ECO:0000256" key="6">
    <source>
        <dbReference type="ARBA" id="ARBA00023065"/>
    </source>
</evidence>
<keyword evidence="10" id="KW-1185">Reference proteome</keyword>
<keyword evidence="4 8" id="KW-0812">Transmembrane</keyword>
<name>A0ABV6NWI9_9ACTN</name>
<dbReference type="Proteomes" id="UP001589894">
    <property type="component" value="Unassembled WGS sequence"/>
</dbReference>
<evidence type="ECO:0000256" key="5">
    <source>
        <dbReference type="ARBA" id="ARBA00022989"/>
    </source>
</evidence>
<keyword evidence="7 8" id="KW-0472">Membrane</keyword>
<feature type="transmembrane region" description="Helical" evidence="8">
    <location>
        <begin position="412"/>
        <end position="434"/>
    </location>
</feature>
<evidence type="ECO:0000313" key="9">
    <source>
        <dbReference type="EMBL" id="MFC0565142.1"/>
    </source>
</evidence>
<feature type="transmembrane region" description="Helical" evidence="8">
    <location>
        <begin position="130"/>
        <end position="154"/>
    </location>
</feature>
<dbReference type="EMBL" id="JBHLUE010000011">
    <property type="protein sequence ID" value="MFC0565142.1"/>
    <property type="molecule type" value="Genomic_DNA"/>
</dbReference>
<evidence type="ECO:0000256" key="3">
    <source>
        <dbReference type="ARBA" id="ARBA00022475"/>
    </source>
</evidence>
<keyword evidence="5 8" id="KW-1133">Transmembrane helix</keyword>
<sequence>MAVRAELLRRLAQNPVRAVPLAFLGAILAGAALLMLPAAHRGPGSASFLTALFTSTSAICTSGFAVVPTRDYWSPLGHILIMVLTQAGGFGIMTMATLLTLLVSRRLGLRNRLALQAEGARLGIGNARRVLVRIALVSLVCEAAAAVVVAARLWGTYDYPPWKAGWYGVFHAVQAFNNSGFSLFPDSVKPYVGDGWICLPLTLAVIVGATGFPVIFELLARWREPSRWSTHTRLTVLGSLILLAVGFAMVLAFEWRNPATLGPLDVRTKLLASFVQGAIPRSGGLNSVDYGSMRETTLAVITGLMFVGGGSASTAGGIKVTTFFLLAFVMLAELRGEPDVVIGRRRIAPSTQRLALTIALLGVALATASTLLLSGLTNGLPLYRELFETVSALSTAGITDGVTAVLPADGRMLLIVLMYLGRVGTVAAASALALRARPRLYRYAEERPLVG</sequence>
<evidence type="ECO:0000256" key="2">
    <source>
        <dbReference type="ARBA" id="ARBA00022448"/>
    </source>
</evidence>
<evidence type="ECO:0000256" key="4">
    <source>
        <dbReference type="ARBA" id="ARBA00022692"/>
    </source>
</evidence>
<keyword evidence="3" id="KW-1003">Cell membrane</keyword>
<gene>
    <name evidence="9" type="ORF">ACFFHU_13480</name>
</gene>
<accession>A0ABV6NWI9</accession>
<evidence type="ECO:0000256" key="8">
    <source>
        <dbReference type="SAM" id="Phobius"/>
    </source>
</evidence>
<dbReference type="RefSeq" id="WP_377338703.1">
    <property type="nucleotide sequence ID" value="NZ_JBHLUE010000011.1"/>
</dbReference>
<feature type="transmembrane region" description="Helical" evidence="8">
    <location>
        <begin position="234"/>
        <end position="253"/>
    </location>
</feature>
<protein>
    <submittedName>
        <fullName evidence="9">TrkH family potassium uptake protein</fullName>
    </submittedName>
</protein>
<evidence type="ECO:0000313" key="10">
    <source>
        <dbReference type="Proteomes" id="UP001589894"/>
    </source>
</evidence>
<dbReference type="PANTHER" id="PTHR32024:SF1">
    <property type="entry name" value="KTR SYSTEM POTASSIUM UPTAKE PROTEIN B"/>
    <property type="match status" value="1"/>
</dbReference>